<feature type="compositionally biased region" description="Low complexity" evidence="13">
    <location>
        <begin position="39"/>
        <end position="59"/>
    </location>
</feature>
<dbReference type="SUPFAM" id="SSF51011">
    <property type="entry name" value="Glycosyl hydrolase domain"/>
    <property type="match status" value="1"/>
</dbReference>
<keyword evidence="10 12" id="KW-0326">Glycosidase</keyword>
<dbReference type="SMART" id="SM00632">
    <property type="entry name" value="Aamy_C"/>
    <property type="match status" value="1"/>
</dbReference>
<accession>A0ABS3X8U9</accession>
<sequence>MAAVPWQAQASRSVPTPSAQDSAASGQHSADSAEPDSVKPAQGKAAPGKAASRKAAPPGEKAVTATLFERPFTSVAKECTDTLGPAGYGYVEVSPATEHIQGDQWWTSYQPVSYKIAGRLGDREDFAHMVETCKAAGVKVIADAVINHMTSGSGTGTGGTNYTKYGYPGTYEDADFHACRKDIADYTNRDDVQNCELVGLADLDTGSEKVRGVIAGYLDDLRSLGVAGFRIDAAKHMAATDVAAIKAKMTEDPGFWASEVIHGDGEAVQPEEYTDIGDVDEFRYGRHLKSAFQGGDLGSLRTVGDGKLETGAARTFVDNWDTERNGSTLTYKDDAAYTLANVFQLAHPYGSPNVFSGYTFSDKDAGPPTGDQGWTNTHAKPEITGMVGFRNAVGTAELTDWWSEGQALAFGRGDKGFVALNNGDGELSRTFQTSLPAGTYCNVAAAQGGCGQQVTVADDGSAEMTVPAHGAVALHVKATG</sequence>
<dbReference type="SMART" id="SM00642">
    <property type="entry name" value="Aamy"/>
    <property type="match status" value="1"/>
</dbReference>
<dbReference type="InterPro" id="IPR006047">
    <property type="entry name" value="GH13_cat_dom"/>
</dbReference>
<dbReference type="PRINTS" id="PR00110">
    <property type="entry name" value="ALPHAAMYLASE"/>
</dbReference>
<evidence type="ECO:0000259" key="14">
    <source>
        <dbReference type="SMART" id="SM00632"/>
    </source>
</evidence>
<evidence type="ECO:0000313" key="16">
    <source>
        <dbReference type="EMBL" id="MBO8191798.1"/>
    </source>
</evidence>
<feature type="compositionally biased region" description="Polar residues" evidence="13">
    <location>
        <begin position="8"/>
        <end position="30"/>
    </location>
</feature>
<keyword evidence="6" id="KW-0479">Metal-binding</keyword>
<feature type="domain" description="Glycosyl hydrolase family 13 catalytic" evidence="15">
    <location>
        <begin position="62"/>
        <end position="390"/>
    </location>
</feature>
<dbReference type="InterPro" id="IPR031319">
    <property type="entry name" value="A-amylase_C"/>
</dbReference>
<organism evidence="16 17">
    <name type="scientific">Streptomyces oryzae</name>
    <dbReference type="NCBI Taxonomy" id="1434886"/>
    <lineage>
        <taxon>Bacteria</taxon>
        <taxon>Bacillati</taxon>
        <taxon>Actinomycetota</taxon>
        <taxon>Actinomycetes</taxon>
        <taxon>Kitasatosporales</taxon>
        <taxon>Streptomycetaceae</taxon>
        <taxon>Streptomyces</taxon>
    </lineage>
</organism>
<evidence type="ECO:0000256" key="1">
    <source>
        <dbReference type="ARBA" id="ARBA00000548"/>
    </source>
</evidence>
<feature type="domain" description="Alpha-amylase C-terminal" evidence="14">
    <location>
        <begin position="399"/>
        <end position="479"/>
    </location>
</feature>
<comment type="similarity">
    <text evidence="3 11">Belongs to the glycosyl hydrolase 13 family.</text>
</comment>
<dbReference type="EC" id="3.2.1.1" evidence="4 12"/>
<dbReference type="SUPFAM" id="SSF51445">
    <property type="entry name" value="(Trans)glycosidases"/>
    <property type="match status" value="1"/>
</dbReference>
<comment type="caution">
    <text evidence="16">The sequence shown here is derived from an EMBL/GenBank/DDBJ whole genome shotgun (WGS) entry which is preliminary data.</text>
</comment>
<evidence type="ECO:0000256" key="3">
    <source>
        <dbReference type="ARBA" id="ARBA00008061"/>
    </source>
</evidence>
<keyword evidence="7 12" id="KW-0378">Hydrolase</keyword>
<dbReference type="Proteomes" id="UP001519064">
    <property type="component" value="Unassembled WGS sequence"/>
</dbReference>
<evidence type="ECO:0000256" key="13">
    <source>
        <dbReference type="SAM" id="MobiDB-lite"/>
    </source>
</evidence>
<dbReference type="InterPro" id="IPR006046">
    <property type="entry name" value="Alpha_amylase"/>
</dbReference>
<dbReference type="Pfam" id="PF00128">
    <property type="entry name" value="Alpha-amylase"/>
    <property type="match status" value="1"/>
</dbReference>
<protein>
    <recommendedName>
        <fullName evidence="5 12">Alpha-amylase</fullName>
        <ecNumber evidence="4 12">3.2.1.1</ecNumber>
    </recommendedName>
</protein>
<keyword evidence="9 12" id="KW-0119">Carbohydrate metabolism</keyword>
<evidence type="ECO:0000256" key="10">
    <source>
        <dbReference type="ARBA" id="ARBA00023295"/>
    </source>
</evidence>
<reference evidence="16 17" key="1">
    <citation type="submission" date="2020-11" db="EMBL/GenBank/DDBJ databases">
        <title>Streptomyces spirodelae sp. nov., isolated from duckweed.</title>
        <authorList>
            <person name="Saimee Y."/>
            <person name="Duangmal K."/>
        </authorList>
    </citation>
    <scope>NUCLEOTIDE SEQUENCE [LARGE SCALE GENOMIC DNA]</scope>
    <source>
        <strain evidence="16 17">S16-07</strain>
    </source>
</reference>
<comment type="catalytic activity">
    <reaction evidence="1 12">
        <text>Endohydrolysis of (1-&gt;4)-alpha-D-glucosidic linkages in polysaccharides containing three or more (1-&gt;4)-alpha-linked D-glucose units.</text>
        <dbReference type="EC" id="3.2.1.1"/>
    </reaction>
</comment>
<evidence type="ECO:0000256" key="9">
    <source>
        <dbReference type="ARBA" id="ARBA00023277"/>
    </source>
</evidence>
<evidence type="ECO:0000256" key="8">
    <source>
        <dbReference type="ARBA" id="ARBA00022837"/>
    </source>
</evidence>
<evidence type="ECO:0000256" key="6">
    <source>
        <dbReference type="ARBA" id="ARBA00022723"/>
    </source>
</evidence>
<evidence type="ECO:0000256" key="4">
    <source>
        <dbReference type="ARBA" id="ARBA00012595"/>
    </source>
</evidence>
<dbReference type="Gene3D" id="2.60.40.1180">
    <property type="entry name" value="Golgi alpha-mannosidase II"/>
    <property type="match status" value="1"/>
</dbReference>
<evidence type="ECO:0000256" key="5">
    <source>
        <dbReference type="ARBA" id="ARBA00017303"/>
    </source>
</evidence>
<dbReference type="PANTHER" id="PTHR43447">
    <property type="entry name" value="ALPHA-AMYLASE"/>
    <property type="match status" value="1"/>
</dbReference>
<dbReference type="InterPro" id="IPR017853">
    <property type="entry name" value="GH"/>
</dbReference>
<evidence type="ECO:0000256" key="11">
    <source>
        <dbReference type="RuleBase" id="RU003615"/>
    </source>
</evidence>
<comment type="cofactor">
    <cofactor evidence="2">
        <name>Ca(2+)</name>
        <dbReference type="ChEBI" id="CHEBI:29108"/>
    </cofactor>
</comment>
<dbReference type="EMBL" id="JADKMA010000032">
    <property type="protein sequence ID" value="MBO8191798.1"/>
    <property type="molecule type" value="Genomic_DNA"/>
</dbReference>
<dbReference type="Gene3D" id="3.20.20.80">
    <property type="entry name" value="Glycosidases"/>
    <property type="match status" value="1"/>
</dbReference>
<dbReference type="InterPro" id="IPR006048">
    <property type="entry name" value="A-amylase/branching_C"/>
</dbReference>
<evidence type="ECO:0000313" key="17">
    <source>
        <dbReference type="Proteomes" id="UP001519064"/>
    </source>
</evidence>
<dbReference type="InterPro" id="IPR013780">
    <property type="entry name" value="Glyco_hydro_b"/>
</dbReference>
<evidence type="ECO:0000256" key="7">
    <source>
        <dbReference type="ARBA" id="ARBA00022801"/>
    </source>
</evidence>
<dbReference type="CDD" id="cd11317">
    <property type="entry name" value="AmyAc_bac_euk_AmyA"/>
    <property type="match status" value="1"/>
</dbReference>
<keyword evidence="8" id="KW-0106">Calcium</keyword>
<dbReference type="Pfam" id="PF02806">
    <property type="entry name" value="Alpha-amylase_C"/>
    <property type="match status" value="1"/>
</dbReference>
<evidence type="ECO:0000256" key="2">
    <source>
        <dbReference type="ARBA" id="ARBA00001913"/>
    </source>
</evidence>
<keyword evidence="17" id="KW-1185">Reference proteome</keyword>
<name>A0ABS3X8U9_9ACTN</name>
<evidence type="ECO:0000256" key="12">
    <source>
        <dbReference type="RuleBase" id="RU361134"/>
    </source>
</evidence>
<feature type="region of interest" description="Disordered" evidence="13">
    <location>
        <begin position="1"/>
        <end position="59"/>
    </location>
</feature>
<proteinExistence type="inferred from homology"/>
<gene>
    <name evidence="16" type="ORF">ITI46_08905</name>
</gene>
<evidence type="ECO:0000259" key="15">
    <source>
        <dbReference type="SMART" id="SM00642"/>
    </source>
</evidence>